<keyword evidence="2" id="KW-1185">Reference proteome</keyword>
<dbReference type="EMBL" id="JAYKXN010000003">
    <property type="protein sequence ID" value="KAK7301465.1"/>
    <property type="molecule type" value="Genomic_DNA"/>
</dbReference>
<name>A0AAN9JLK3_CLITE</name>
<evidence type="ECO:0000313" key="2">
    <source>
        <dbReference type="Proteomes" id="UP001359559"/>
    </source>
</evidence>
<proteinExistence type="predicted"/>
<accession>A0AAN9JLK3</accession>
<reference evidence="1 2" key="1">
    <citation type="submission" date="2024-01" db="EMBL/GenBank/DDBJ databases">
        <title>The genomes of 5 underutilized Papilionoideae crops provide insights into root nodulation and disease resistance.</title>
        <authorList>
            <person name="Yuan L."/>
        </authorList>
    </citation>
    <scope>NUCLEOTIDE SEQUENCE [LARGE SCALE GENOMIC DNA]</scope>
    <source>
        <strain evidence="1">LY-2023</strain>
        <tissue evidence="1">Leaf</tissue>
    </source>
</reference>
<dbReference type="AlphaFoldDB" id="A0AAN9JLK3"/>
<comment type="caution">
    <text evidence="1">The sequence shown here is derived from an EMBL/GenBank/DDBJ whole genome shotgun (WGS) entry which is preliminary data.</text>
</comment>
<organism evidence="1 2">
    <name type="scientific">Clitoria ternatea</name>
    <name type="common">Butterfly pea</name>
    <dbReference type="NCBI Taxonomy" id="43366"/>
    <lineage>
        <taxon>Eukaryota</taxon>
        <taxon>Viridiplantae</taxon>
        <taxon>Streptophyta</taxon>
        <taxon>Embryophyta</taxon>
        <taxon>Tracheophyta</taxon>
        <taxon>Spermatophyta</taxon>
        <taxon>Magnoliopsida</taxon>
        <taxon>eudicotyledons</taxon>
        <taxon>Gunneridae</taxon>
        <taxon>Pentapetalae</taxon>
        <taxon>rosids</taxon>
        <taxon>fabids</taxon>
        <taxon>Fabales</taxon>
        <taxon>Fabaceae</taxon>
        <taxon>Papilionoideae</taxon>
        <taxon>50 kb inversion clade</taxon>
        <taxon>NPAAA clade</taxon>
        <taxon>indigoferoid/millettioid clade</taxon>
        <taxon>Phaseoleae</taxon>
        <taxon>Clitoria</taxon>
    </lineage>
</organism>
<sequence>MTSSGLLRGRWFAKGEPISELGGIDGDENDKAASNVVDNDNTFDASKIKVLKQKMELLGISLDNSYDKELYGEVGANARSYGQIAKESLGLKPVGPKSNHP</sequence>
<protein>
    <submittedName>
        <fullName evidence="1">Uncharacterized protein</fullName>
    </submittedName>
</protein>
<evidence type="ECO:0000313" key="1">
    <source>
        <dbReference type="EMBL" id="KAK7301465.1"/>
    </source>
</evidence>
<dbReference type="Proteomes" id="UP001359559">
    <property type="component" value="Unassembled WGS sequence"/>
</dbReference>
<gene>
    <name evidence="1" type="ORF">RJT34_12329</name>
</gene>